<organism evidence="1 2">
    <name type="scientific">Streptomyces antimycoticus</name>
    <dbReference type="NCBI Taxonomy" id="68175"/>
    <lineage>
        <taxon>Bacteria</taxon>
        <taxon>Bacillati</taxon>
        <taxon>Actinomycetota</taxon>
        <taxon>Actinomycetes</taxon>
        <taxon>Kitasatosporales</taxon>
        <taxon>Streptomycetaceae</taxon>
        <taxon>Streptomyces</taxon>
        <taxon>Streptomyces violaceusniger group</taxon>
    </lineage>
</organism>
<dbReference type="Proteomes" id="UP000463951">
    <property type="component" value="Chromosome"/>
</dbReference>
<protein>
    <submittedName>
        <fullName evidence="1">Uncharacterized protein</fullName>
    </submittedName>
</protein>
<dbReference type="EMBL" id="AP019620">
    <property type="protein sequence ID" value="BBJ37591.1"/>
    <property type="molecule type" value="Genomic_DNA"/>
</dbReference>
<gene>
    <name evidence="1" type="ORF">SSPO_003090</name>
</gene>
<evidence type="ECO:0000313" key="2">
    <source>
        <dbReference type="Proteomes" id="UP000463951"/>
    </source>
</evidence>
<dbReference type="AlphaFoldDB" id="A0A499UK86"/>
<name>A0A499UK86_9ACTN</name>
<reference evidence="1 2" key="1">
    <citation type="journal article" date="2020" name="Int. J. Syst. Evol. Microbiol.">
        <title>Reclassification of Streptomyces castelarensis and Streptomyces sporoclivatus as later heterotypic synonyms of Streptomyces antimycoticus.</title>
        <authorList>
            <person name="Komaki H."/>
            <person name="Tamura T."/>
        </authorList>
    </citation>
    <scope>NUCLEOTIDE SEQUENCE [LARGE SCALE GENOMIC DNA]</scope>
    <source>
        <strain evidence="1 2">NBRC 100767</strain>
    </source>
</reference>
<proteinExistence type="predicted"/>
<accession>A0A499UK86</accession>
<sequence length="45" mass="4996">MRDDDLDLFHVGHYRGITTVAGFIARDYAADRVPLPGGIVHDADR</sequence>
<evidence type="ECO:0000313" key="1">
    <source>
        <dbReference type="EMBL" id="BBJ37591.1"/>
    </source>
</evidence>